<dbReference type="InterPro" id="IPR058625">
    <property type="entry name" value="MdtA-like_BSH"/>
</dbReference>
<evidence type="ECO:0000259" key="3">
    <source>
        <dbReference type="Pfam" id="PF25917"/>
    </source>
</evidence>
<protein>
    <submittedName>
        <fullName evidence="6">Efflux RND transporter periplasmic adaptor subunit</fullName>
    </submittedName>
</protein>
<dbReference type="Pfam" id="PF25989">
    <property type="entry name" value="YknX_C"/>
    <property type="match status" value="1"/>
</dbReference>
<dbReference type="Pfam" id="PF25917">
    <property type="entry name" value="BSH_RND"/>
    <property type="match status" value="1"/>
</dbReference>
<dbReference type="Pfam" id="PF25954">
    <property type="entry name" value="Beta-barrel_RND_2"/>
    <property type="match status" value="1"/>
</dbReference>
<evidence type="ECO:0000259" key="4">
    <source>
        <dbReference type="Pfam" id="PF25954"/>
    </source>
</evidence>
<dbReference type="Gene3D" id="2.40.50.100">
    <property type="match status" value="2"/>
</dbReference>
<dbReference type="Gene3D" id="2.40.30.170">
    <property type="match status" value="1"/>
</dbReference>
<organism evidence="6 7">
    <name type="scientific">Paenibacillus puldeungensis</name>
    <dbReference type="NCBI Taxonomy" id="696536"/>
    <lineage>
        <taxon>Bacteria</taxon>
        <taxon>Bacillati</taxon>
        <taxon>Bacillota</taxon>
        <taxon>Bacilli</taxon>
        <taxon>Bacillales</taxon>
        <taxon>Paenibacillaceae</taxon>
        <taxon>Paenibacillus</taxon>
    </lineage>
</organism>
<comment type="similarity">
    <text evidence="1">Belongs to the membrane fusion protein (MFP) (TC 8.A.1) family.</text>
</comment>
<comment type="caution">
    <text evidence="6">The sequence shown here is derived from an EMBL/GenBank/DDBJ whole genome shotgun (WGS) entry which is preliminary data.</text>
</comment>
<dbReference type="RefSeq" id="WP_379318992.1">
    <property type="nucleotide sequence ID" value="NZ_JBHTLM010000005.1"/>
</dbReference>
<dbReference type="EMBL" id="JBHTLM010000005">
    <property type="protein sequence ID" value="MFD1176547.1"/>
    <property type="molecule type" value="Genomic_DNA"/>
</dbReference>
<dbReference type="InterPro" id="IPR058637">
    <property type="entry name" value="YknX-like_C"/>
</dbReference>
<feature type="signal peptide" evidence="2">
    <location>
        <begin position="1"/>
        <end position="20"/>
    </location>
</feature>
<evidence type="ECO:0000313" key="7">
    <source>
        <dbReference type="Proteomes" id="UP001597262"/>
    </source>
</evidence>
<feature type="domain" description="CusB-like beta-barrel" evidence="4">
    <location>
        <begin position="199"/>
        <end position="273"/>
    </location>
</feature>
<dbReference type="NCBIfam" id="TIGR01730">
    <property type="entry name" value="RND_mfp"/>
    <property type="match status" value="1"/>
</dbReference>
<feature type="chain" id="PRO_5047501938" evidence="2">
    <location>
        <begin position="21"/>
        <end position="351"/>
    </location>
</feature>
<dbReference type="Gene3D" id="2.40.420.20">
    <property type="match status" value="1"/>
</dbReference>
<keyword evidence="2" id="KW-0732">Signal</keyword>
<reference evidence="7" key="1">
    <citation type="journal article" date="2019" name="Int. J. Syst. Evol. Microbiol.">
        <title>The Global Catalogue of Microorganisms (GCM) 10K type strain sequencing project: providing services to taxonomists for standard genome sequencing and annotation.</title>
        <authorList>
            <consortium name="The Broad Institute Genomics Platform"/>
            <consortium name="The Broad Institute Genome Sequencing Center for Infectious Disease"/>
            <person name="Wu L."/>
            <person name="Ma J."/>
        </authorList>
    </citation>
    <scope>NUCLEOTIDE SEQUENCE [LARGE SCALE GENOMIC DNA]</scope>
    <source>
        <strain evidence="7">CCUG 59189</strain>
    </source>
</reference>
<name>A0ABW3RWA8_9BACL</name>
<sequence length="351" mass="39078">MKRRVWIKLTLSCTVFALIAASLTGCTEPAAEKPQTQTVEQKPSVKISKVEKRKIAEPQETVAEVTSSVQRDVFVKATGDVRRALKKRGDHVKKGELLLELDPADVLLQQEKAEIALRTAQQNWKAGYAANQDNPDAQRPLKDQIKLAQLDIEQVERTLNNYKVTAPISGILTDFSAETGMTVTQGTVGKIQQIDPVKIKANITEENAKLIKGKTDLAFYAADRPDQLHTAKIVYFSDMMDTQQRTYTLELQAANPERALKPGTKVQLRLTNEAEQTVLTIPTTSILREENETYVYVYTGGKVAKRVIQLGRLNGLYQEVTQGLKLGEQVVVSGQHQLKDQQTVKAEPADR</sequence>
<evidence type="ECO:0000256" key="1">
    <source>
        <dbReference type="ARBA" id="ARBA00009477"/>
    </source>
</evidence>
<dbReference type="InterPro" id="IPR006143">
    <property type="entry name" value="RND_pump_MFP"/>
</dbReference>
<dbReference type="PROSITE" id="PS51257">
    <property type="entry name" value="PROKAR_LIPOPROTEIN"/>
    <property type="match status" value="1"/>
</dbReference>
<dbReference type="InterPro" id="IPR058792">
    <property type="entry name" value="Beta-barrel_RND_2"/>
</dbReference>
<accession>A0ABW3RWA8</accession>
<feature type="domain" description="Multidrug resistance protein MdtA-like barrel-sandwich hybrid" evidence="3">
    <location>
        <begin position="79"/>
        <end position="187"/>
    </location>
</feature>
<evidence type="ECO:0000259" key="5">
    <source>
        <dbReference type="Pfam" id="PF25989"/>
    </source>
</evidence>
<evidence type="ECO:0000313" key="6">
    <source>
        <dbReference type="EMBL" id="MFD1176547.1"/>
    </source>
</evidence>
<keyword evidence="7" id="KW-1185">Reference proteome</keyword>
<proteinExistence type="inferred from homology"/>
<gene>
    <name evidence="6" type="ORF">ACFQ3W_09570</name>
</gene>
<dbReference type="PANTHER" id="PTHR30469">
    <property type="entry name" value="MULTIDRUG RESISTANCE PROTEIN MDTA"/>
    <property type="match status" value="1"/>
</dbReference>
<feature type="domain" description="YknX-like C-terminal permuted SH3-like" evidence="5">
    <location>
        <begin position="278"/>
        <end position="345"/>
    </location>
</feature>
<dbReference type="SUPFAM" id="SSF111369">
    <property type="entry name" value="HlyD-like secretion proteins"/>
    <property type="match status" value="1"/>
</dbReference>
<dbReference type="Proteomes" id="UP001597262">
    <property type="component" value="Unassembled WGS sequence"/>
</dbReference>
<evidence type="ECO:0000256" key="2">
    <source>
        <dbReference type="SAM" id="SignalP"/>
    </source>
</evidence>